<dbReference type="GO" id="GO:0003723">
    <property type="term" value="F:RNA binding"/>
    <property type="evidence" value="ECO:0007669"/>
    <property type="project" value="UniProtKB-UniRule"/>
</dbReference>
<protein>
    <recommendedName>
        <fullName evidence="4">RRM domain-containing protein</fullName>
    </recommendedName>
</protein>
<evidence type="ECO:0000256" key="2">
    <source>
        <dbReference type="PROSITE-ProRule" id="PRU00176"/>
    </source>
</evidence>
<feature type="domain" description="RRM" evidence="4">
    <location>
        <begin position="800"/>
        <end position="888"/>
    </location>
</feature>
<gene>
    <name evidence="5" type="ORF">PPROV_000804900</name>
</gene>
<feature type="compositionally biased region" description="Gly residues" evidence="3">
    <location>
        <begin position="897"/>
        <end position="926"/>
    </location>
</feature>
<proteinExistence type="predicted"/>
<evidence type="ECO:0000259" key="4">
    <source>
        <dbReference type="PROSITE" id="PS50102"/>
    </source>
</evidence>
<evidence type="ECO:0000256" key="1">
    <source>
        <dbReference type="ARBA" id="ARBA00022884"/>
    </source>
</evidence>
<dbReference type="Pfam" id="PF00076">
    <property type="entry name" value="RRM_1"/>
    <property type="match status" value="1"/>
</dbReference>
<reference evidence="5" key="1">
    <citation type="submission" date="2020-10" db="EMBL/GenBank/DDBJ databases">
        <title>Unveiling of a novel bifunctional photoreceptor, Dualchrome1, isolated from a cosmopolitan green alga.</title>
        <authorList>
            <person name="Suzuki S."/>
            <person name="Kawachi M."/>
        </authorList>
    </citation>
    <scope>NUCLEOTIDE SEQUENCE</scope>
    <source>
        <strain evidence="5">NIES 2893</strain>
    </source>
</reference>
<dbReference type="Proteomes" id="UP000660262">
    <property type="component" value="Unassembled WGS sequence"/>
</dbReference>
<dbReference type="SUPFAM" id="SSF54928">
    <property type="entry name" value="RNA-binding domain, RBD"/>
    <property type="match status" value="1"/>
</dbReference>
<evidence type="ECO:0000313" key="6">
    <source>
        <dbReference type="Proteomes" id="UP000660262"/>
    </source>
</evidence>
<dbReference type="InterPro" id="IPR012677">
    <property type="entry name" value="Nucleotide-bd_a/b_plait_sf"/>
</dbReference>
<dbReference type="SMART" id="SM00360">
    <property type="entry name" value="RRM"/>
    <property type="match status" value="1"/>
</dbReference>
<feature type="region of interest" description="Disordered" evidence="3">
    <location>
        <begin position="775"/>
        <end position="797"/>
    </location>
</feature>
<dbReference type="OrthoDB" id="439808at2759"/>
<feature type="compositionally biased region" description="Basic and acidic residues" evidence="3">
    <location>
        <begin position="785"/>
        <end position="797"/>
    </location>
</feature>
<keyword evidence="6" id="KW-1185">Reference proteome</keyword>
<dbReference type="EMBL" id="BNJQ01000024">
    <property type="protein sequence ID" value="GHP09312.1"/>
    <property type="molecule type" value="Genomic_DNA"/>
</dbReference>
<name>A0A830HQN0_9CHLO</name>
<sequence length="950" mass="99723">METDDDERSVSEGSDDAMDAMRAAEASVLPFMDYVAHVLSSASASNDEALPEPPPPPTLAEFESFISACMRARSYLQALRARQAAALAHFVPATTWNVWLEDATGCAALAVAGHPDADGCDDENQQTKAAFDACVVASLVTPASISAWGNETGRAAATAAASARETANAPTTPLCLAFCDGSHVAETAALCRIACVTAGGDASVVRRCLVYACRLRRLCDRAARAGLPLPKRMDATALHIAEGGSECPLEILKRSGTAAAAALRPDAASLWRLRLAAEITDEARRGILEEAMKIPLLDSESEAHPLLEACAVLPDAIADAAFKRASQQRGANAIRYVRGVQDAWQAAMSGEQQLAAHVALANAEKGRDRGVVVWEHAVMSSALRASPTAWMKLATAHESSSAEDAATAYERALIANPTDGRLRRRALEWHGIAALCAFHGATNGNSTASMPPEPCVRCIRTLVVRPVGAVVPDLNKAMAANGRLFDALVHSLPYSSGGAADYHDLYRSRSMILFQAVRSANHETIAEAVLALREHNLAWLECWDKTLSKSAVDASEGYVDVVDLWGRQENSLARLIGAGEIAEEGTGTLFEMCLSRKDESFGGMRVSVSGCALSGPPAAYAGLAPLRSLFAPPTDTRHNTGAGPGYPLRGCARTLSSVWRSFFRHEAARSEQPEQSSGVDSSAASPDSHVAPALAVARQRFRSVTAAPWLSSLDGGYAAALPLAREALILEATRATPQAVADARDRLNRVETSWIEQYEVLASAEVGAGAGAGAGAGTELASASGDKRKRAEDRPSREKHTIFVKNLAWSVTEEALKNHIVARCAASGTPLTPEAVVSVMLARDAVTKRSRGIGFVDLWSEEALATAVTAIAGSELNGRAMMAEKAAAMGNRPPRAGGRGDGGGRGRGGGGRGRGDGGGGRAGPGRGTPALTMRPRILNTSPTSPAAMEE</sequence>
<keyword evidence="1 2" id="KW-0694">RNA-binding</keyword>
<comment type="caution">
    <text evidence="5">The sequence shown here is derived from an EMBL/GenBank/DDBJ whole genome shotgun (WGS) entry which is preliminary data.</text>
</comment>
<dbReference type="AlphaFoldDB" id="A0A830HQN0"/>
<dbReference type="InterPro" id="IPR035979">
    <property type="entry name" value="RBD_domain_sf"/>
</dbReference>
<dbReference type="InterPro" id="IPR000504">
    <property type="entry name" value="RRM_dom"/>
</dbReference>
<accession>A0A830HQN0</accession>
<evidence type="ECO:0000256" key="3">
    <source>
        <dbReference type="SAM" id="MobiDB-lite"/>
    </source>
</evidence>
<dbReference type="InterPro" id="IPR052462">
    <property type="entry name" value="SLIRP/GR-RBP-like"/>
</dbReference>
<feature type="region of interest" description="Disordered" evidence="3">
    <location>
        <begin position="887"/>
        <end position="950"/>
    </location>
</feature>
<evidence type="ECO:0000313" key="5">
    <source>
        <dbReference type="EMBL" id="GHP09312.1"/>
    </source>
</evidence>
<dbReference type="PROSITE" id="PS50102">
    <property type="entry name" value="RRM"/>
    <property type="match status" value="1"/>
</dbReference>
<dbReference type="PANTHER" id="PTHR48027">
    <property type="entry name" value="HETEROGENEOUS NUCLEAR RIBONUCLEOPROTEIN 87F-RELATED"/>
    <property type="match status" value="1"/>
</dbReference>
<dbReference type="Gene3D" id="3.30.70.330">
    <property type="match status" value="1"/>
</dbReference>
<organism evidence="5 6">
    <name type="scientific">Pycnococcus provasolii</name>
    <dbReference type="NCBI Taxonomy" id="41880"/>
    <lineage>
        <taxon>Eukaryota</taxon>
        <taxon>Viridiplantae</taxon>
        <taxon>Chlorophyta</taxon>
        <taxon>Pseudoscourfieldiophyceae</taxon>
        <taxon>Pseudoscourfieldiales</taxon>
        <taxon>Pycnococcaceae</taxon>
        <taxon>Pycnococcus</taxon>
    </lineage>
</organism>